<accession>A0A1M5QA52</accession>
<dbReference type="GO" id="GO:0000976">
    <property type="term" value="F:transcription cis-regulatory region binding"/>
    <property type="evidence" value="ECO:0007669"/>
    <property type="project" value="TreeGrafter"/>
</dbReference>
<dbReference type="GO" id="GO:0003700">
    <property type="term" value="F:DNA-binding transcription factor activity"/>
    <property type="evidence" value="ECO:0007669"/>
    <property type="project" value="TreeGrafter"/>
</dbReference>
<dbReference type="PANTHER" id="PTHR30146">
    <property type="entry name" value="LACI-RELATED TRANSCRIPTIONAL REPRESSOR"/>
    <property type="match status" value="1"/>
</dbReference>
<dbReference type="Proteomes" id="UP000186132">
    <property type="component" value="Unassembled WGS sequence"/>
</dbReference>
<keyword evidence="6" id="KW-1185">Reference proteome</keyword>
<dbReference type="InterPro" id="IPR046335">
    <property type="entry name" value="LacI/GalR-like_sensor"/>
</dbReference>
<dbReference type="InterPro" id="IPR000843">
    <property type="entry name" value="HTH_LacI"/>
</dbReference>
<evidence type="ECO:0000313" key="6">
    <source>
        <dbReference type="Proteomes" id="UP000186132"/>
    </source>
</evidence>
<protein>
    <submittedName>
        <fullName evidence="5">Transcriptional regulator, LacI family</fullName>
    </submittedName>
</protein>
<dbReference type="Gene3D" id="1.10.260.40">
    <property type="entry name" value="lambda repressor-like DNA-binding domains"/>
    <property type="match status" value="1"/>
</dbReference>
<keyword evidence="1" id="KW-0805">Transcription regulation</keyword>
<dbReference type="Gene3D" id="3.40.50.2300">
    <property type="match status" value="2"/>
</dbReference>
<feature type="domain" description="HTH lacI-type" evidence="4">
    <location>
        <begin position="8"/>
        <end position="61"/>
    </location>
</feature>
<organism evidence="5 6">
    <name type="scientific">Jatrophihabitans endophyticus</name>
    <dbReference type="NCBI Taxonomy" id="1206085"/>
    <lineage>
        <taxon>Bacteria</taxon>
        <taxon>Bacillati</taxon>
        <taxon>Actinomycetota</taxon>
        <taxon>Actinomycetes</taxon>
        <taxon>Jatrophihabitantales</taxon>
        <taxon>Jatrophihabitantaceae</taxon>
        <taxon>Jatrophihabitans</taxon>
    </lineage>
</organism>
<evidence type="ECO:0000256" key="2">
    <source>
        <dbReference type="ARBA" id="ARBA00023125"/>
    </source>
</evidence>
<dbReference type="InterPro" id="IPR010982">
    <property type="entry name" value="Lambda_DNA-bd_dom_sf"/>
</dbReference>
<dbReference type="EMBL" id="FQVU01000004">
    <property type="protein sequence ID" value="SHH10848.1"/>
    <property type="molecule type" value="Genomic_DNA"/>
</dbReference>
<dbReference type="InterPro" id="IPR028082">
    <property type="entry name" value="Peripla_BP_I"/>
</dbReference>
<dbReference type="PANTHER" id="PTHR30146:SF109">
    <property type="entry name" value="HTH-TYPE TRANSCRIPTIONAL REGULATOR GALS"/>
    <property type="match status" value="1"/>
</dbReference>
<dbReference type="SMART" id="SM00354">
    <property type="entry name" value="HTH_LACI"/>
    <property type="match status" value="1"/>
</dbReference>
<dbReference type="Pfam" id="PF13377">
    <property type="entry name" value="Peripla_BP_3"/>
    <property type="match status" value="1"/>
</dbReference>
<dbReference type="OrthoDB" id="9798934at2"/>
<dbReference type="CDD" id="cd06267">
    <property type="entry name" value="PBP1_LacI_sugar_binding-like"/>
    <property type="match status" value="1"/>
</dbReference>
<evidence type="ECO:0000256" key="1">
    <source>
        <dbReference type="ARBA" id="ARBA00023015"/>
    </source>
</evidence>
<name>A0A1M5QA52_9ACTN</name>
<reference evidence="5 6" key="1">
    <citation type="submission" date="2016-11" db="EMBL/GenBank/DDBJ databases">
        <authorList>
            <person name="Jaros S."/>
            <person name="Januszkiewicz K."/>
            <person name="Wedrychowicz H."/>
        </authorList>
    </citation>
    <scope>NUCLEOTIDE SEQUENCE [LARGE SCALE GENOMIC DNA]</scope>
    <source>
        <strain evidence="5 6">DSM 45627</strain>
    </source>
</reference>
<dbReference type="RefSeq" id="WP_073391524.1">
    <property type="nucleotide sequence ID" value="NZ_FQVU01000004.1"/>
</dbReference>
<evidence type="ECO:0000313" key="5">
    <source>
        <dbReference type="EMBL" id="SHH10848.1"/>
    </source>
</evidence>
<keyword evidence="2" id="KW-0238">DNA-binding</keyword>
<dbReference type="Pfam" id="PF00356">
    <property type="entry name" value="LacI"/>
    <property type="match status" value="1"/>
</dbReference>
<proteinExistence type="predicted"/>
<dbReference type="PROSITE" id="PS50932">
    <property type="entry name" value="HTH_LACI_2"/>
    <property type="match status" value="1"/>
</dbReference>
<dbReference type="CDD" id="cd01392">
    <property type="entry name" value="HTH_LacI"/>
    <property type="match status" value="1"/>
</dbReference>
<dbReference type="AlphaFoldDB" id="A0A1M5QA52"/>
<dbReference type="SUPFAM" id="SSF47413">
    <property type="entry name" value="lambda repressor-like DNA-binding domains"/>
    <property type="match status" value="1"/>
</dbReference>
<gene>
    <name evidence="5" type="ORF">SAMN05443575_3342</name>
</gene>
<keyword evidence="3" id="KW-0804">Transcription</keyword>
<dbReference type="SUPFAM" id="SSF53822">
    <property type="entry name" value="Periplasmic binding protein-like I"/>
    <property type="match status" value="1"/>
</dbReference>
<dbReference type="STRING" id="1206085.SAMN05443575_3342"/>
<sequence length="334" mass="36032">MRERAKRVTLRDVAQESGLSTAAVSYALRGLQVPPETQARVREVADRLGYQVDPIARALASGRTGYVGVLCGSLSDIWQQNVAAALGRGLLEHDRHALIVDASNSPELEKELANQLVDQRVDALIVLWANPHAPHWPDIARRTVLVSIGDGLPGAATAVEIVFDNDVGVQAALGRLAEAGHEHVAVLTPSDRNTPDTPAEGAIRRVAGDLGLAIDLHMTPYDLDGATAVARDVLSRPVVPTALFCLADAMAYGVYAAARDLGLRIPEDVSVLGYDDDPVSRLLTPPLSNFRWPVDELVSYAVERTVRAVAEGRHSRRKLLTPIEQPRGSVTTRR</sequence>
<evidence type="ECO:0000259" key="4">
    <source>
        <dbReference type="PROSITE" id="PS50932"/>
    </source>
</evidence>
<evidence type="ECO:0000256" key="3">
    <source>
        <dbReference type="ARBA" id="ARBA00023163"/>
    </source>
</evidence>